<dbReference type="OrthoDB" id="6119954at2759"/>
<dbReference type="InterPro" id="IPR017439">
    <property type="entry name" value="Amidohydrolase"/>
</dbReference>
<dbReference type="InterPro" id="IPR052030">
    <property type="entry name" value="Peptidase_M20/M20A_hydrolases"/>
</dbReference>
<keyword evidence="2" id="KW-0175">Coiled coil</keyword>
<dbReference type="Gene3D" id="3.30.70.360">
    <property type="match status" value="1"/>
</dbReference>
<evidence type="ECO:0000313" key="5">
    <source>
        <dbReference type="EMBL" id="CEH15694.1"/>
    </source>
</evidence>
<protein>
    <submittedName>
        <fullName evidence="5">PEPTIDASE M20 DOMAIN-CONTAINING PROTEIN 2</fullName>
    </submittedName>
</protein>
<dbReference type="AlphaFoldDB" id="A0A0P1BHW9"/>
<dbReference type="GO" id="GO:0016805">
    <property type="term" value="F:dipeptidase activity"/>
    <property type="evidence" value="ECO:0007669"/>
    <property type="project" value="TreeGrafter"/>
</dbReference>
<dbReference type="PANTHER" id="PTHR30575:SF0">
    <property type="entry name" value="XAA-ARG DIPEPTIDASE"/>
    <property type="match status" value="1"/>
</dbReference>
<evidence type="ECO:0000259" key="4">
    <source>
        <dbReference type="Pfam" id="PF07687"/>
    </source>
</evidence>
<feature type="coiled-coil region" evidence="2">
    <location>
        <begin position="88"/>
        <end position="122"/>
    </location>
</feature>
<dbReference type="SUPFAM" id="SSF55031">
    <property type="entry name" value="Bacterial exopeptidase dimerisation domain"/>
    <property type="match status" value="1"/>
</dbReference>
<reference evidence="5 6" key="1">
    <citation type="submission" date="2014-09" db="EMBL/GenBank/DDBJ databases">
        <authorList>
            <person name="Magalhaes I.L.F."/>
            <person name="Oliveira U."/>
            <person name="Santos F.R."/>
            <person name="Vidigal T.H.D.A."/>
            <person name="Brescovit A.D."/>
            <person name="Santos A.J."/>
        </authorList>
    </citation>
    <scope>NUCLEOTIDE SEQUENCE [LARGE SCALE GENOMIC DNA]</scope>
</reference>
<comment type="similarity">
    <text evidence="1">Belongs to the peptidase M20A family.</text>
</comment>
<accession>A0A0P1BHW9</accession>
<dbReference type="PANTHER" id="PTHR30575">
    <property type="entry name" value="PEPTIDASE M20"/>
    <property type="match status" value="1"/>
</dbReference>
<feature type="domain" description="Peptidase M20 dimerisation" evidence="4">
    <location>
        <begin position="277"/>
        <end position="368"/>
    </location>
</feature>
<dbReference type="InterPro" id="IPR011650">
    <property type="entry name" value="Peptidase_M20_dimer"/>
</dbReference>
<name>A0A0P1BHW9_9BASI</name>
<feature type="region of interest" description="Disordered" evidence="3">
    <location>
        <begin position="1"/>
        <end position="47"/>
    </location>
</feature>
<dbReference type="STRING" id="401625.A0A0P1BHW9"/>
<proteinExistence type="inferred from homology"/>
<dbReference type="Pfam" id="PF07687">
    <property type="entry name" value="M20_dimer"/>
    <property type="match status" value="1"/>
</dbReference>
<keyword evidence="6" id="KW-1185">Reference proteome</keyword>
<feature type="compositionally biased region" description="Polar residues" evidence="3">
    <location>
        <begin position="21"/>
        <end position="36"/>
    </location>
</feature>
<dbReference type="Proteomes" id="UP000054845">
    <property type="component" value="Unassembled WGS sequence"/>
</dbReference>
<organism evidence="5 6">
    <name type="scientific">Ceraceosorus bombacis</name>
    <dbReference type="NCBI Taxonomy" id="401625"/>
    <lineage>
        <taxon>Eukaryota</taxon>
        <taxon>Fungi</taxon>
        <taxon>Dikarya</taxon>
        <taxon>Basidiomycota</taxon>
        <taxon>Ustilaginomycotina</taxon>
        <taxon>Exobasidiomycetes</taxon>
        <taxon>Ceraceosorales</taxon>
        <taxon>Ceraceosoraceae</taxon>
        <taxon>Ceraceosorus</taxon>
    </lineage>
</organism>
<dbReference type="InterPro" id="IPR002933">
    <property type="entry name" value="Peptidase_M20"/>
</dbReference>
<dbReference type="Gene3D" id="3.40.630.10">
    <property type="entry name" value="Zn peptidases"/>
    <property type="match status" value="1"/>
</dbReference>
<evidence type="ECO:0000256" key="3">
    <source>
        <dbReference type="SAM" id="MobiDB-lite"/>
    </source>
</evidence>
<dbReference type="EMBL" id="CCYA01000272">
    <property type="protein sequence ID" value="CEH15694.1"/>
    <property type="molecule type" value="Genomic_DNA"/>
</dbReference>
<dbReference type="NCBIfam" id="TIGR01891">
    <property type="entry name" value="amidohydrolases"/>
    <property type="match status" value="1"/>
</dbReference>
<dbReference type="CDD" id="cd05672">
    <property type="entry name" value="M20_ACY1L2-like"/>
    <property type="match status" value="1"/>
</dbReference>
<dbReference type="Pfam" id="PF01546">
    <property type="entry name" value="Peptidase_M20"/>
    <property type="match status" value="1"/>
</dbReference>
<dbReference type="SUPFAM" id="SSF53187">
    <property type="entry name" value="Zn-dependent exopeptidases"/>
    <property type="match status" value="1"/>
</dbReference>
<dbReference type="FunFam" id="3.30.70.360:FF:000004">
    <property type="entry name" value="Peptidase M20 domain-containing protein 2"/>
    <property type="match status" value="1"/>
</dbReference>
<sequence>MPSCLSSLRSVLVPQRDRNSHVSQEGPSQRPSTQGVAPSPQEEKCGLSIESHSHSHTGCCDFTPLPVYSAHDGTISAHVQQTDLPEPSDEAKEVFEDLQAKINALDKELRDLSLKMWDLKEVAWEERKTHDLFIDYFTDLNKRAPKGSPQWKLTPHAHGFETAWRAEFVNAPNGEASKDIPCVGFNSELDALPGIGHACGHNLIAIAGIAASLSVASHLVEKRIAGKVTLLGTPAEERDGGKIDLLAKGAYDGMDACLMVHPTPANTVGSFLAVVPVRVDFSGKTAHAGMAPWEGVNALDAAVLAYNNISLLRQQIRPDCRVHGIISGNDWAPNVIPSSSRLTYNVRAPDVATLTPLRERVHKCFEAASLATGCKVDITWGKTYEDTRNSAPLSLAYRALMKSVYNADYSTASVSGSTDFGNVTHALPGCHPTYAIKLENPAGDGNHTIGFANAAKTLEAHERTKEAAAGIATVGTQALIDAQFRKQVKDEFEAWKKDQKK</sequence>
<dbReference type="InterPro" id="IPR036264">
    <property type="entry name" value="Bact_exopeptidase_dim_dom"/>
</dbReference>
<evidence type="ECO:0000313" key="6">
    <source>
        <dbReference type="Proteomes" id="UP000054845"/>
    </source>
</evidence>
<evidence type="ECO:0000256" key="2">
    <source>
        <dbReference type="SAM" id="Coils"/>
    </source>
</evidence>
<evidence type="ECO:0000256" key="1">
    <source>
        <dbReference type="ARBA" id="ARBA00006247"/>
    </source>
</evidence>